<keyword evidence="8" id="KW-1185">Reference proteome</keyword>
<evidence type="ECO:0000259" key="6">
    <source>
        <dbReference type="PROSITE" id="PS51296"/>
    </source>
</evidence>
<feature type="domain" description="Rieske" evidence="6">
    <location>
        <begin position="24"/>
        <end position="126"/>
    </location>
</feature>
<evidence type="ECO:0000313" key="7">
    <source>
        <dbReference type="EMBL" id="TXL69831.1"/>
    </source>
</evidence>
<keyword evidence="1" id="KW-0001">2Fe-2S</keyword>
<dbReference type="SUPFAM" id="SSF55961">
    <property type="entry name" value="Bet v1-like"/>
    <property type="match status" value="1"/>
</dbReference>
<evidence type="ECO:0000256" key="2">
    <source>
        <dbReference type="ARBA" id="ARBA00022723"/>
    </source>
</evidence>
<dbReference type="PANTHER" id="PTHR21266">
    <property type="entry name" value="IRON-SULFUR DOMAIN CONTAINING PROTEIN"/>
    <property type="match status" value="1"/>
</dbReference>
<dbReference type="GO" id="GO:0051537">
    <property type="term" value="F:2 iron, 2 sulfur cluster binding"/>
    <property type="evidence" value="ECO:0007669"/>
    <property type="project" value="UniProtKB-KW"/>
</dbReference>
<dbReference type="AlphaFoldDB" id="A0A5C8P8G2"/>
<dbReference type="Gene3D" id="2.102.10.10">
    <property type="entry name" value="Rieske [2Fe-2S] iron-sulphur domain"/>
    <property type="match status" value="1"/>
</dbReference>
<proteinExistence type="predicted"/>
<dbReference type="RefSeq" id="WP_147852114.1">
    <property type="nucleotide sequence ID" value="NZ_VDUZ01000071.1"/>
</dbReference>
<dbReference type="InterPro" id="IPR050584">
    <property type="entry name" value="Cholesterol_7-desaturase"/>
</dbReference>
<evidence type="ECO:0000256" key="5">
    <source>
        <dbReference type="ARBA" id="ARBA00023014"/>
    </source>
</evidence>
<keyword evidence="4" id="KW-0408">Iron</keyword>
<accession>A0A5C8P8G2</accession>
<dbReference type="GO" id="GO:0016491">
    <property type="term" value="F:oxidoreductase activity"/>
    <property type="evidence" value="ECO:0007669"/>
    <property type="project" value="UniProtKB-KW"/>
</dbReference>
<dbReference type="Gene3D" id="3.90.380.10">
    <property type="entry name" value="Naphthalene 1,2-dioxygenase Alpha Subunit, Chain A, domain 1"/>
    <property type="match status" value="1"/>
</dbReference>
<dbReference type="SUPFAM" id="SSF50022">
    <property type="entry name" value="ISP domain"/>
    <property type="match status" value="1"/>
</dbReference>
<evidence type="ECO:0000313" key="8">
    <source>
        <dbReference type="Proteomes" id="UP000321638"/>
    </source>
</evidence>
<comment type="caution">
    <text evidence="7">The sequence shown here is derived from an EMBL/GenBank/DDBJ whole genome shotgun (WGS) entry which is preliminary data.</text>
</comment>
<gene>
    <name evidence="7" type="ORF">FHP25_37390</name>
</gene>
<keyword evidence="2" id="KW-0479">Metal-binding</keyword>
<evidence type="ECO:0000256" key="1">
    <source>
        <dbReference type="ARBA" id="ARBA00022714"/>
    </source>
</evidence>
<dbReference type="PROSITE" id="PS51296">
    <property type="entry name" value="RIESKE"/>
    <property type="match status" value="1"/>
</dbReference>
<dbReference type="GO" id="GO:0046872">
    <property type="term" value="F:metal ion binding"/>
    <property type="evidence" value="ECO:0007669"/>
    <property type="project" value="UniProtKB-KW"/>
</dbReference>
<keyword evidence="5" id="KW-0411">Iron-sulfur</keyword>
<dbReference type="OrthoDB" id="9800776at2"/>
<reference evidence="7 8" key="1">
    <citation type="submission" date="2019-06" db="EMBL/GenBank/DDBJ databases">
        <title>New taxonomy in bacterial strain CC-CFT640, isolated from vineyard.</title>
        <authorList>
            <person name="Lin S.-Y."/>
            <person name="Tsai C.-F."/>
            <person name="Young C.-C."/>
        </authorList>
    </citation>
    <scope>NUCLEOTIDE SEQUENCE [LARGE SCALE GENOMIC DNA]</scope>
    <source>
        <strain evidence="7 8">CC-CFT640</strain>
    </source>
</reference>
<dbReference type="InterPro" id="IPR017941">
    <property type="entry name" value="Rieske_2Fe-2S"/>
</dbReference>
<dbReference type="InterPro" id="IPR036922">
    <property type="entry name" value="Rieske_2Fe-2S_sf"/>
</dbReference>
<name>A0A5C8P8G2_9HYPH</name>
<dbReference type="Proteomes" id="UP000321638">
    <property type="component" value="Unassembled WGS sequence"/>
</dbReference>
<dbReference type="Pfam" id="PF00355">
    <property type="entry name" value="Rieske"/>
    <property type="match status" value="1"/>
</dbReference>
<organism evidence="7 8">
    <name type="scientific">Vineibacter terrae</name>
    <dbReference type="NCBI Taxonomy" id="2586908"/>
    <lineage>
        <taxon>Bacteria</taxon>
        <taxon>Pseudomonadati</taxon>
        <taxon>Pseudomonadota</taxon>
        <taxon>Alphaproteobacteria</taxon>
        <taxon>Hyphomicrobiales</taxon>
        <taxon>Vineibacter</taxon>
    </lineage>
</organism>
<dbReference type="EMBL" id="VDUZ01000071">
    <property type="protein sequence ID" value="TXL69831.1"/>
    <property type="molecule type" value="Genomic_DNA"/>
</dbReference>
<evidence type="ECO:0000256" key="3">
    <source>
        <dbReference type="ARBA" id="ARBA00023002"/>
    </source>
</evidence>
<evidence type="ECO:0000256" key="4">
    <source>
        <dbReference type="ARBA" id="ARBA00023004"/>
    </source>
</evidence>
<dbReference type="PANTHER" id="PTHR21266:SF60">
    <property type="entry name" value="3-KETOSTEROID-9-ALPHA-MONOOXYGENASE, OXYGENASE COMPONENT"/>
    <property type="match status" value="1"/>
</dbReference>
<keyword evidence="3" id="KW-0560">Oxidoreductase</keyword>
<protein>
    <submittedName>
        <fullName evidence="7">Rieske 2Fe-2S domain-containing protein</fullName>
    </submittedName>
</protein>
<sequence>MDGIIASPHRGDDLLHGPGYPQTWFPVCLARDVAADTLAGIDILGTRVIVYRDGGGRAVVQSAWCPHLGADLSQGQRIEGHVRCPFHHWRFDAAGACAHIPTGDKIPPGARIFTFPAAEAWGLIWAFNGATPLFDVPRIPGATAASLAVEATLRGVRRATFALATSNGVDFQHLRTVHGLPTVAPDAISVRAYDIEYEIDTASYRHHGLITGTNTFAQHLRVGGRDMFMLFTGAPIDRDRIRSFFVVGVPPADQDDADQRAALQALRGMAERLIGEDEPIFESMRFRRGVLVASDRYLARFFKYVAAFPRAEPPDA</sequence>